<accession>A0A8J2WVA8</accession>
<dbReference type="InterPro" id="IPR053202">
    <property type="entry name" value="EGF_Rcpt_Signaling_Reg"/>
</dbReference>
<dbReference type="EMBL" id="CAKKLH010000335">
    <property type="protein sequence ID" value="CAH0113009.1"/>
    <property type="molecule type" value="Genomic_DNA"/>
</dbReference>
<keyword evidence="2" id="KW-1185">Reference proteome</keyword>
<organism evidence="1 2">
    <name type="scientific">Daphnia galeata</name>
    <dbReference type="NCBI Taxonomy" id="27404"/>
    <lineage>
        <taxon>Eukaryota</taxon>
        <taxon>Metazoa</taxon>
        <taxon>Ecdysozoa</taxon>
        <taxon>Arthropoda</taxon>
        <taxon>Crustacea</taxon>
        <taxon>Branchiopoda</taxon>
        <taxon>Diplostraca</taxon>
        <taxon>Cladocera</taxon>
        <taxon>Anomopoda</taxon>
        <taxon>Daphniidae</taxon>
        <taxon>Daphnia</taxon>
    </lineage>
</organism>
<dbReference type="GO" id="GO:0005794">
    <property type="term" value="C:Golgi apparatus"/>
    <property type="evidence" value="ECO:0007669"/>
    <property type="project" value="TreeGrafter"/>
</dbReference>
<dbReference type="GO" id="GO:0031902">
    <property type="term" value="C:late endosome membrane"/>
    <property type="evidence" value="ECO:0007669"/>
    <property type="project" value="TreeGrafter"/>
</dbReference>
<sequence>MRLFSASAIIVTIAGIFFLLHRNRYNQTYGLFLAVNEFRETASKRTIEFNYGENVASPSYSTVRVYNTTRLNLLEDTDQETSSTLSADQCSQESMNFNRLQQDHPCVIEIIRRRYLHPPADPDVPYVLNAPNTTDPSAGQAKSILKYLGNQTEGFFIECGALDGEDLSNTLYMERTMMWSGVLIEADQTSFGKLLSRRRKSYALPVCLSLQPYPTRVEFKVTYAFGSIHESLTPEQLYKRLPGNGYDYRAVLSSLFHFVGHWQDSISIGLYAEGHELSVLKTIPWHKGHNNFQQKFQSRGVVTFTAWKLEFFFRYCSPSDEQFVFPLCRERLAERDLFTAVAIVRHLHDIIKFIHVIDSTVLYPLLFRYTPYHISCRYRPNEFIQQFLVVVVLVQMIFGKHFLCGTDDCGTILADFDSPTAFIVDSTENQSEII</sequence>
<dbReference type="AlphaFoldDB" id="A0A8J2WVA8"/>
<dbReference type="GO" id="GO:0016197">
    <property type="term" value="P:endosomal transport"/>
    <property type="evidence" value="ECO:0007669"/>
    <property type="project" value="TreeGrafter"/>
</dbReference>
<evidence type="ECO:0000313" key="2">
    <source>
        <dbReference type="Proteomes" id="UP000789390"/>
    </source>
</evidence>
<dbReference type="PANTHER" id="PTHR34009:SF2">
    <property type="entry name" value="PROTEIN STAR"/>
    <property type="match status" value="1"/>
</dbReference>
<evidence type="ECO:0000313" key="1">
    <source>
        <dbReference type="EMBL" id="CAH0113009.1"/>
    </source>
</evidence>
<gene>
    <name evidence="1" type="ORF">DGAL_LOCUS16810</name>
</gene>
<dbReference type="OrthoDB" id="6378253at2759"/>
<comment type="caution">
    <text evidence="1">The sequence shown here is derived from an EMBL/GenBank/DDBJ whole genome shotgun (WGS) entry which is preliminary data.</text>
</comment>
<dbReference type="GO" id="GO:0005789">
    <property type="term" value="C:endoplasmic reticulum membrane"/>
    <property type="evidence" value="ECO:0007669"/>
    <property type="project" value="TreeGrafter"/>
</dbReference>
<proteinExistence type="predicted"/>
<dbReference type="GO" id="GO:0005886">
    <property type="term" value="C:plasma membrane"/>
    <property type="evidence" value="ECO:0007669"/>
    <property type="project" value="TreeGrafter"/>
</dbReference>
<dbReference type="Proteomes" id="UP000789390">
    <property type="component" value="Unassembled WGS sequence"/>
</dbReference>
<protein>
    <submittedName>
        <fullName evidence="1">Uncharacterized protein</fullName>
    </submittedName>
</protein>
<dbReference type="PANTHER" id="PTHR34009">
    <property type="entry name" value="PROTEIN STAR"/>
    <property type="match status" value="1"/>
</dbReference>
<dbReference type="GO" id="GO:0006888">
    <property type="term" value="P:endoplasmic reticulum to Golgi vesicle-mediated transport"/>
    <property type="evidence" value="ECO:0007669"/>
    <property type="project" value="TreeGrafter"/>
</dbReference>
<name>A0A8J2WVA8_9CRUS</name>
<reference evidence="1" key="1">
    <citation type="submission" date="2021-11" db="EMBL/GenBank/DDBJ databases">
        <authorList>
            <person name="Schell T."/>
        </authorList>
    </citation>
    <scope>NUCLEOTIDE SEQUENCE</scope>
    <source>
        <strain evidence="1">M5</strain>
    </source>
</reference>